<comment type="caution">
    <text evidence="12">The sequence shown here is derived from an EMBL/GenBank/DDBJ whole genome shotgun (WGS) entry which is preliminary data.</text>
</comment>
<evidence type="ECO:0000259" key="10">
    <source>
        <dbReference type="Pfam" id="PF23559"/>
    </source>
</evidence>
<dbReference type="InterPro" id="IPR027417">
    <property type="entry name" value="P-loop_NTPase"/>
</dbReference>
<dbReference type="InterPro" id="IPR036388">
    <property type="entry name" value="WH-like_DNA-bd_sf"/>
</dbReference>
<dbReference type="AlphaFoldDB" id="A0AAD8WHK4"/>
<evidence type="ECO:0000256" key="5">
    <source>
        <dbReference type="ARBA" id="ARBA00022821"/>
    </source>
</evidence>
<gene>
    <name evidence="12" type="ORF">QYE76_048722</name>
</gene>
<dbReference type="EMBL" id="JAUUTY010000003">
    <property type="protein sequence ID" value="KAK1660563.1"/>
    <property type="molecule type" value="Genomic_DNA"/>
</dbReference>
<evidence type="ECO:0000313" key="12">
    <source>
        <dbReference type="EMBL" id="KAK1660563.1"/>
    </source>
</evidence>
<evidence type="ECO:0000259" key="9">
    <source>
        <dbReference type="Pfam" id="PF18052"/>
    </source>
</evidence>
<dbReference type="InterPro" id="IPR044974">
    <property type="entry name" value="Disease_R_plants"/>
</dbReference>
<keyword evidence="4" id="KW-0547">Nucleotide-binding</keyword>
<dbReference type="PANTHER" id="PTHR23155:SF1227">
    <property type="entry name" value="OS11G0462500 PROTEIN"/>
    <property type="match status" value="1"/>
</dbReference>
<dbReference type="Gene3D" id="1.10.8.430">
    <property type="entry name" value="Helical domain of apoptotic protease-activating factors"/>
    <property type="match status" value="1"/>
</dbReference>
<feature type="domain" description="NB-ARC" evidence="8">
    <location>
        <begin position="185"/>
        <end position="347"/>
    </location>
</feature>
<dbReference type="GO" id="GO:0043531">
    <property type="term" value="F:ADP binding"/>
    <property type="evidence" value="ECO:0007669"/>
    <property type="project" value="InterPro"/>
</dbReference>
<reference evidence="12" key="1">
    <citation type="submission" date="2023-07" db="EMBL/GenBank/DDBJ databases">
        <title>A chromosome-level genome assembly of Lolium multiflorum.</title>
        <authorList>
            <person name="Chen Y."/>
            <person name="Copetti D."/>
            <person name="Kolliker R."/>
            <person name="Studer B."/>
        </authorList>
    </citation>
    <scope>NUCLEOTIDE SEQUENCE</scope>
    <source>
        <strain evidence="12">02402/16</strain>
        <tissue evidence="12">Leaf</tissue>
    </source>
</reference>
<name>A0AAD8WHK4_LOLMU</name>
<feature type="compositionally biased region" description="Acidic residues" evidence="7">
    <location>
        <begin position="1091"/>
        <end position="1111"/>
    </location>
</feature>
<dbReference type="Pfam" id="PF18052">
    <property type="entry name" value="Rx_N"/>
    <property type="match status" value="1"/>
</dbReference>
<evidence type="ECO:0000256" key="7">
    <source>
        <dbReference type="SAM" id="MobiDB-lite"/>
    </source>
</evidence>
<evidence type="ECO:0000256" key="2">
    <source>
        <dbReference type="ARBA" id="ARBA00022614"/>
    </source>
</evidence>
<dbReference type="Pfam" id="PF23559">
    <property type="entry name" value="WHD_DRP"/>
    <property type="match status" value="1"/>
</dbReference>
<feature type="domain" description="Disease resistance protein winged helix" evidence="10">
    <location>
        <begin position="436"/>
        <end position="509"/>
    </location>
</feature>
<keyword evidence="13" id="KW-1185">Reference proteome</keyword>
<dbReference type="Gene3D" id="3.40.50.300">
    <property type="entry name" value="P-loop containing nucleotide triphosphate hydrolases"/>
    <property type="match status" value="1"/>
</dbReference>
<organism evidence="12 13">
    <name type="scientific">Lolium multiflorum</name>
    <name type="common">Italian ryegrass</name>
    <name type="synonym">Lolium perenne subsp. multiflorum</name>
    <dbReference type="NCBI Taxonomy" id="4521"/>
    <lineage>
        <taxon>Eukaryota</taxon>
        <taxon>Viridiplantae</taxon>
        <taxon>Streptophyta</taxon>
        <taxon>Embryophyta</taxon>
        <taxon>Tracheophyta</taxon>
        <taxon>Spermatophyta</taxon>
        <taxon>Magnoliopsida</taxon>
        <taxon>Liliopsida</taxon>
        <taxon>Poales</taxon>
        <taxon>Poaceae</taxon>
        <taxon>BOP clade</taxon>
        <taxon>Pooideae</taxon>
        <taxon>Poodae</taxon>
        <taxon>Poeae</taxon>
        <taxon>Poeae Chloroplast Group 2 (Poeae type)</taxon>
        <taxon>Loliodinae</taxon>
        <taxon>Loliinae</taxon>
        <taxon>Lolium</taxon>
    </lineage>
</organism>
<dbReference type="InterPro" id="IPR058922">
    <property type="entry name" value="WHD_DRP"/>
</dbReference>
<dbReference type="Gene3D" id="1.10.10.10">
    <property type="entry name" value="Winged helix-like DNA-binding domain superfamily/Winged helix DNA-binding domain"/>
    <property type="match status" value="1"/>
</dbReference>
<feature type="region of interest" description="Disordered" evidence="7">
    <location>
        <begin position="1129"/>
        <end position="1155"/>
    </location>
</feature>
<sequence>MELAAAATVASSVASKIAPKLLDFFKKNHKLQADLEHEINYITRESEMISAAIREDGQRPQMSGEEVHKEWIKMVRDLAYAIDDCTDRFIHRVTMPTDASWVRRKLHRLKTVQACNEFAAAILRLRKTSEDACMLRTRYITSGECRRGGGKSNILESSDEETDTFVAAVGMEAARDELMELIMVRTTKDELKVISIVGFGGIGKTLLAKYVYNSPAVVGKYPARAWVRAAEKDAGDVLQEILRQLGVHSISEGIVGSSCRQSNRKLCATLKTCLHTIRFFIVIDDMRTEFWHHIKDAFPVIPGVSNRVIVTTATQSIANACASNDGDVYVMRTLDAEHSKELFCKEASLEYPPPPGDTQLSSEALRKCNGLPLAVVTTAQFLQSRGNPERWAYLCENLGKHLETNENLARMNRVLVRSYTNLDSQDVKTCLLYLGIYPNGHPIRRASLVRRWLAEGLITEDPKCRTLDTAIDNFDMLVNQSIIQPIDASSSNRAEVKLYRTHGIMLEFILHKSMCENFVTLLYDNGSLPSNVRWLSLHNKSAARSKMNPKDLRLVRSLTIFGEVHKSVLDFSKYKLMRVLDLEGCCNHLEDKHLREMCTNLLLLRYLSLGAAVTVTVLPKEIKKLQHLETLDVRRTSIEMLPREVMELPCLVHLFGKFKFQHKVGGRRMRKLQNWLSENSKLETVAGFVVDNNSQGFTQLMEHMKHLTKVKIWCEFTADANNNLSYLSKAIQGFIERGTHLKEARSLSLNTNDKWSEYLLNFSLEKDYSYYLRSLKLQGNSMCSQLPPFVTMLGGLTKLCLSFTGDHRLSGDTLAALSRVRSLEYLKLIATQLDKLVIKPGALRSMRRLCVMVEVMTGLEIQDGAIPRLESFRLLCKDLNGFSSTTIQSLPRLKEVTLHDGVSDKTKHEWKKAAKNHPKRPKLLFVETKLMGGEPAVEKTPAVTASDMTTDEVDVGSEPAMQISPVAPLTGTKAKEAAVESEPVAEISPVAPTTDMTTEEAAVEREPSMDISPAAPSTDMTAREVAVNSEPAVEISPVAATDTMTEEVDVDSEPAAKIITAEPPTAAMLSVTTQPAIYTGESVQVDGDGLHDDDGDDYEKEEMDGTEDPMDFSDKKCLSTQAIKQMNNEISTEETEGVDGLQDYQMDDGNQKRGLQNKQCLRARLSSLMAIRVFRQRTKERRLVPRLG</sequence>
<comment type="similarity">
    <text evidence="1">Belongs to the disease resistance NB-LRR family.</text>
</comment>
<dbReference type="GO" id="GO:0098542">
    <property type="term" value="P:defense response to other organism"/>
    <property type="evidence" value="ECO:0007669"/>
    <property type="project" value="TreeGrafter"/>
</dbReference>
<keyword evidence="5" id="KW-0611">Plant defense</keyword>
<protein>
    <submittedName>
        <fullName evidence="12">Uncharacterized protein</fullName>
    </submittedName>
</protein>
<proteinExistence type="inferred from homology"/>
<dbReference type="InterPro" id="IPR055414">
    <property type="entry name" value="LRR_R13L4/SHOC2-like"/>
</dbReference>
<dbReference type="InterPro" id="IPR041118">
    <property type="entry name" value="Rx_N"/>
</dbReference>
<evidence type="ECO:0000256" key="6">
    <source>
        <dbReference type="ARBA" id="ARBA00023054"/>
    </source>
</evidence>
<keyword evidence="6" id="KW-0175">Coiled coil</keyword>
<evidence type="ECO:0000256" key="1">
    <source>
        <dbReference type="ARBA" id="ARBA00008894"/>
    </source>
</evidence>
<keyword evidence="3" id="KW-0677">Repeat</keyword>
<evidence type="ECO:0000313" key="13">
    <source>
        <dbReference type="Proteomes" id="UP001231189"/>
    </source>
</evidence>
<dbReference type="Gene3D" id="3.80.10.10">
    <property type="entry name" value="Ribonuclease Inhibitor"/>
    <property type="match status" value="1"/>
</dbReference>
<dbReference type="InterPro" id="IPR002182">
    <property type="entry name" value="NB-ARC"/>
</dbReference>
<keyword evidence="2" id="KW-0433">Leucine-rich repeat</keyword>
<dbReference type="PRINTS" id="PR00364">
    <property type="entry name" value="DISEASERSIST"/>
</dbReference>
<dbReference type="SUPFAM" id="SSF52058">
    <property type="entry name" value="L domain-like"/>
    <property type="match status" value="1"/>
</dbReference>
<feature type="region of interest" description="Disordered" evidence="7">
    <location>
        <begin position="1083"/>
        <end position="1113"/>
    </location>
</feature>
<dbReference type="InterPro" id="IPR032675">
    <property type="entry name" value="LRR_dom_sf"/>
</dbReference>
<accession>A0AAD8WHK4</accession>
<dbReference type="Gene3D" id="1.20.5.4130">
    <property type="match status" value="1"/>
</dbReference>
<dbReference type="PANTHER" id="PTHR23155">
    <property type="entry name" value="DISEASE RESISTANCE PROTEIN RP"/>
    <property type="match status" value="1"/>
</dbReference>
<dbReference type="Pfam" id="PF00931">
    <property type="entry name" value="NB-ARC"/>
    <property type="match status" value="1"/>
</dbReference>
<dbReference type="InterPro" id="IPR042197">
    <property type="entry name" value="Apaf_helical"/>
</dbReference>
<evidence type="ECO:0000259" key="8">
    <source>
        <dbReference type="Pfam" id="PF00931"/>
    </source>
</evidence>
<evidence type="ECO:0000256" key="3">
    <source>
        <dbReference type="ARBA" id="ARBA00022737"/>
    </source>
</evidence>
<dbReference type="Proteomes" id="UP001231189">
    <property type="component" value="Unassembled WGS sequence"/>
</dbReference>
<feature type="domain" description="Disease resistance R13L4/SHOC-2-like LRR" evidence="11">
    <location>
        <begin position="555"/>
        <end position="923"/>
    </location>
</feature>
<dbReference type="Pfam" id="PF23598">
    <property type="entry name" value="LRR_14"/>
    <property type="match status" value="1"/>
</dbReference>
<dbReference type="SUPFAM" id="SSF52540">
    <property type="entry name" value="P-loop containing nucleoside triphosphate hydrolases"/>
    <property type="match status" value="1"/>
</dbReference>
<feature type="domain" description="Disease resistance N-terminal" evidence="9">
    <location>
        <begin position="15"/>
        <end position="95"/>
    </location>
</feature>
<evidence type="ECO:0000256" key="4">
    <source>
        <dbReference type="ARBA" id="ARBA00022741"/>
    </source>
</evidence>
<evidence type="ECO:0000259" key="11">
    <source>
        <dbReference type="Pfam" id="PF23598"/>
    </source>
</evidence>